<dbReference type="OrthoDB" id="10069295at2759"/>
<dbReference type="Proteomes" id="UP000053766">
    <property type="component" value="Unassembled WGS sequence"/>
</dbReference>
<name>A0A0D8X8C3_DICVI</name>
<dbReference type="GO" id="GO:0034452">
    <property type="term" value="F:dynactin binding"/>
    <property type="evidence" value="ECO:0007669"/>
    <property type="project" value="TreeGrafter"/>
</dbReference>
<dbReference type="GO" id="GO:0070507">
    <property type="term" value="P:regulation of microtubule cytoskeleton organization"/>
    <property type="evidence" value="ECO:0007669"/>
    <property type="project" value="TreeGrafter"/>
</dbReference>
<sequence>MLAEFRSQHKAAHRSELENERTLLEESSAKGKLLTERIIVLETNLRNAEQELARCRSELERLKVEHNSAADVGAALEEERRKLKAELKEIKEREQRLMGDYSELEEENIALQKTVCCVLYFI</sequence>
<evidence type="ECO:0000313" key="5">
    <source>
        <dbReference type="EMBL" id="KJH40032.1"/>
    </source>
</evidence>
<dbReference type="AlphaFoldDB" id="A0A0D8X8C3"/>
<dbReference type="Gene3D" id="1.10.287.1490">
    <property type="match status" value="1"/>
</dbReference>
<proteinExistence type="inferred from homology"/>
<accession>A0A0D8X8C3</accession>
<feature type="compositionally biased region" description="Basic and acidic residues" evidence="4">
    <location>
        <begin position="13"/>
        <end position="23"/>
    </location>
</feature>
<dbReference type="GO" id="GO:0072393">
    <property type="term" value="P:microtubule anchoring at microtubule organizing center"/>
    <property type="evidence" value="ECO:0007669"/>
    <property type="project" value="TreeGrafter"/>
</dbReference>
<dbReference type="GO" id="GO:0005794">
    <property type="term" value="C:Golgi apparatus"/>
    <property type="evidence" value="ECO:0007669"/>
    <property type="project" value="TreeGrafter"/>
</dbReference>
<gene>
    <name evidence="5" type="ORF">DICVIV_14055</name>
</gene>
<evidence type="ECO:0000256" key="1">
    <source>
        <dbReference type="ARBA" id="ARBA00010061"/>
    </source>
</evidence>
<keyword evidence="2 3" id="KW-0175">Coiled coil</keyword>
<dbReference type="STRING" id="29172.A0A0D8X8C3"/>
<dbReference type="PANTHER" id="PTHR31233">
    <property type="entry name" value="BICAUDAL D FAMILY MEMBER"/>
    <property type="match status" value="1"/>
</dbReference>
<feature type="coiled-coil region" evidence="3">
    <location>
        <begin position="31"/>
        <end position="114"/>
    </location>
</feature>
<keyword evidence="6" id="KW-1185">Reference proteome</keyword>
<dbReference type="GO" id="GO:0005829">
    <property type="term" value="C:cytosol"/>
    <property type="evidence" value="ECO:0007669"/>
    <property type="project" value="TreeGrafter"/>
</dbReference>
<evidence type="ECO:0000313" key="6">
    <source>
        <dbReference type="Proteomes" id="UP000053766"/>
    </source>
</evidence>
<dbReference type="Pfam" id="PF09730">
    <property type="entry name" value="BicD"/>
    <property type="match status" value="1"/>
</dbReference>
<evidence type="ECO:0000256" key="3">
    <source>
        <dbReference type="SAM" id="Coils"/>
    </source>
</evidence>
<dbReference type="EMBL" id="KN718381">
    <property type="protein sequence ID" value="KJH40032.1"/>
    <property type="molecule type" value="Genomic_DNA"/>
</dbReference>
<dbReference type="GO" id="GO:0008093">
    <property type="term" value="F:cytoskeletal anchor activity"/>
    <property type="evidence" value="ECO:0007669"/>
    <property type="project" value="InterPro"/>
</dbReference>
<feature type="region of interest" description="Disordered" evidence="4">
    <location>
        <begin position="1"/>
        <end position="23"/>
    </location>
</feature>
<evidence type="ECO:0000256" key="4">
    <source>
        <dbReference type="SAM" id="MobiDB-lite"/>
    </source>
</evidence>
<dbReference type="InterPro" id="IPR018477">
    <property type="entry name" value="BICD"/>
</dbReference>
<protein>
    <submittedName>
        <fullName evidence="5">Uncharacterized protein</fullName>
    </submittedName>
</protein>
<comment type="similarity">
    <text evidence="1">Belongs to the BicD family.</text>
</comment>
<organism evidence="5 6">
    <name type="scientific">Dictyocaulus viviparus</name>
    <name type="common">Bovine lungworm</name>
    <dbReference type="NCBI Taxonomy" id="29172"/>
    <lineage>
        <taxon>Eukaryota</taxon>
        <taxon>Metazoa</taxon>
        <taxon>Ecdysozoa</taxon>
        <taxon>Nematoda</taxon>
        <taxon>Chromadorea</taxon>
        <taxon>Rhabditida</taxon>
        <taxon>Rhabditina</taxon>
        <taxon>Rhabditomorpha</taxon>
        <taxon>Strongyloidea</taxon>
        <taxon>Metastrongylidae</taxon>
        <taxon>Dictyocaulus</taxon>
    </lineage>
</organism>
<evidence type="ECO:0000256" key="2">
    <source>
        <dbReference type="ARBA" id="ARBA00023054"/>
    </source>
</evidence>
<reference evidence="5 6" key="1">
    <citation type="submission" date="2013-11" db="EMBL/GenBank/DDBJ databases">
        <title>Draft genome of the bovine lungworm Dictyocaulus viviparus.</title>
        <authorList>
            <person name="Mitreva M."/>
        </authorList>
    </citation>
    <scope>NUCLEOTIDE SEQUENCE [LARGE SCALE GENOMIC DNA]</scope>
    <source>
        <strain evidence="5 6">HannoverDv2000</strain>
    </source>
</reference>
<dbReference type="PANTHER" id="PTHR31233:SF6">
    <property type="entry name" value="PROTEIN BICAUDAL D"/>
    <property type="match status" value="1"/>
</dbReference>
<dbReference type="GO" id="GO:0070840">
    <property type="term" value="F:dynein complex binding"/>
    <property type="evidence" value="ECO:0007669"/>
    <property type="project" value="InterPro"/>
</dbReference>
<reference evidence="6" key="2">
    <citation type="journal article" date="2016" name="Sci. Rep.">
        <title>Dictyocaulus viviparus genome, variome and transcriptome elucidate lungworm biology and support future intervention.</title>
        <authorList>
            <person name="McNulty S.N."/>
            <person name="Strube C."/>
            <person name="Rosa B.A."/>
            <person name="Martin J.C."/>
            <person name="Tyagi R."/>
            <person name="Choi Y.J."/>
            <person name="Wang Q."/>
            <person name="Hallsworth Pepin K."/>
            <person name="Zhang X."/>
            <person name="Ozersky P."/>
            <person name="Wilson R.K."/>
            <person name="Sternberg P.W."/>
            <person name="Gasser R.B."/>
            <person name="Mitreva M."/>
        </authorList>
    </citation>
    <scope>NUCLEOTIDE SEQUENCE [LARGE SCALE GENOMIC DNA]</scope>
    <source>
        <strain evidence="6">HannoverDv2000</strain>
    </source>
</reference>